<dbReference type="GO" id="GO:0046856">
    <property type="term" value="P:phosphatidylinositol dephosphorylation"/>
    <property type="evidence" value="ECO:0007669"/>
    <property type="project" value="TreeGrafter"/>
</dbReference>
<dbReference type="GO" id="GO:0005635">
    <property type="term" value="C:nuclear envelope"/>
    <property type="evidence" value="ECO:0007669"/>
    <property type="project" value="TreeGrafter"/>
</dbReference>
<dbReference type="AlphaFoldDB" id="A0A8C5H114"/>
<dbReference type="GO" id="GO:0004438">
    <property type="term" value="F:phosphatidylinositol-3-phosphate phosphatase activity"/>
    <property type="evidence" value="ECO:0007669"/>
    <property type="project" value="TreeGrafter"/>
</dbReference>
<proteinExistence type="inferred from homology"/>
<evidence type="ECO:0000256" key="2">
    <source>
        <dbReference type="ARBA" id="ARBA00022801"/>
    </source>
</evidence>
<dbReference type="InterPro" id="IPR048994">
    <property type="entry name" value="PH-GRAM_MTMR6-9"/>
</dbReference>
<reference evidence="4" key="3">
    <citation type="submission" date="2025-09" db="UniProtKB">
        <authorList>
            <consortium name="Ensembl"/>
        </authorList>
    </citation>
    <scope>IDENTIFICATION</scope>
</reference>
<dbReference type="InterPro" id="IPR030564">
    <property type="entry name" value="Myotubularin"/>
</dbReference>
<organism evidence="4 5">
    <name type="scientific">Gouania willdenowi</name>
    <name type="common">Blunt-snouted clingfish</name>
    <name type="synonym">Lepadogaster willdenowi</name>
    <dbReference type="NCBI Taxonomy" id="441366"/>
    <lineage>
        <taxon>Eukaryota</taxon>
        <taxon>Metazoa</taxon>
        <taxon>Chordata</taxon>
        <taxon>Craniata</taxon>
        <taxon>Vertebrata</taxon>
        <taxon>Euteleostomi</taxon>
        <taxon>Actinopterygii</taxon>
        <taxon>Neopterygii</taxon>
        <taxon>Teleostei</taxon>
        <taxon>Neoteleostei</taxon>
        <taxon>Acanthomorphata</taxon>
        <taxon>Ovalentaria</taxon>
        <taxon>Blenniimorphae</taxon>
        <taxon>Blenniiformes</taxon>
        <taxon>Gobiesocoidei</taxon>
        <taxon>Gobiesocidae</taxon>
        <taxon>Gobiesocinae</taxon>
        <taxon>Gouania</taxon>
    </lineage>
</organism>
<dbReference type="FunFam" id="2.30.29.30:FF:000135">
    <property type="entry name" value="Myotubularin related protein 6"/>
    <property type="match status" value="1"/>
</dbReference>
<dbReference type="InterPro" id="IPR011993">
    <property type="entry name" value="PH-like_dom_sf"/>
</dbReference>
<dbReference type="GO" id="GO:0005737">
    <property type="term" value="C:cytoplasm"/>
    <property type="evidence" value="ECO:0007669"/>
    <property type="project" value="TreeGrafter"/>
</dbReference>
<dbReference type="PANTHER" id="PTHR10807">
    <property type="entry name" value="MYOTUBULARIN-RELATED"/>
    <property type="match status" value="1"/>
</dbReference>
<keyword evidence="5" id="KW-1185">Reference proteome</keyword>
<sequence length="116" mass="13417">MNRHIWLPVEQVRLLDRFSNKATNGTLYLTATHLIFVESSSNNSTSAGQEVWILHHHIASVEKLSLTTTGCPLVIQCRNFRVVHFVVQKERDCHDVYSSLLRLLRPGELAQQDYWM</sequence>
<comment type="similarity">
    <text evidence="1">Belongs to the protein-tyrosine phosphatase family. Non-receptor class myotubularin subfamily.</text>
</comment>
<keyword evidence="2" id="KW-0378">Hydrolase</keyword>
<reference evidence="4" key="2">
    <citation type="submission" date="2025-08" db="UniProtKB">
        <authorList>
            <consortium name="Ensembl"/>
        </authorList>
    </citation>
    <scope>IDENTIFICATION</scope>
</reference>
<dbReference type="CDD" id="cd13210">
    <property type="entry name" value="PH-GRAM_MTMR6-like"/>
    <property type="match status" value="1"/>
</dbReference>
<evidence type="ECO:0000313" key="5">
    <source>
        <dbReference type="Proteomes" id="UP000694680"/>
    </source>
</evidence>
<dbReference type="Gene3D" id="2.30.29.30">
    <property type="entry name" value="Pleckstrin-homology domain (PH domain)/Phosphotyrosine-binding domain (PTB)"/>
    <property type="match status" value="1"/>
</dbReference>
<dbReference type="Proteomes" id="UP000694680">
    <property type="component" value="Chromosome 20"/>
</dbReference>
<name>A0A8C5H114_GOUWI</name>
<evidence type="ECO:0000313" key="4">
    <source>
        <dbReference type="Ensembl" id="ENSGWIP00000037475.1"/>
    </source>
</evidence>
<evidence type="ECO:0000256" key="1">
    <source>
        <dbReference type="ARBA" id="ARBA00007471"/>
    </source>
</evidence>
<dbReference type="Pfam" id="PF21098">
    <property type="entry name" value="PH-GRAM_MTMR6-like"/>
    <property type="match status" value="1"/>
</dbReference>
<reference evidence="4" key="1">
    <citation type="submission" date="2020-06" db="EMBL/GenBank/DDBJ databases">
        <authorList>
            <consortium name="Wellcome Sanger Institute Data Sharing"/>
        </authorList>
    </citation>
    <scope>NUCLEOTIDE SEQUENCE [LARGE SCALE GENOMIC DNA]</scope>
</reference>
<evidence type="ECO:0000259" key="3">
    <source>
        <dbReference type="Pfam" id="PF21098"/>
    </source>
</evidence>
<dbReference type="PANTHER" id="PTHR10807:SF34">
    <property type="entry name" value="MYOTUBULARIN-RELATED PROTEIN 6"/>
    <property type="match status" value="1"/>
</dbReference>
<dbReference type="Ensembl" id="ENSGWIT00000040817.1">
    <property type="protein sequence ID" value="ENSGWIP00000037475.1"/>
    <property type="gene ID" value="ENSGWIG00000019276.1"/>
</dbReference>
<dbReference type="GO" id="GO:0106018">
    <property type="term" value="F:phosphatidylinositol-3,5-bisphosphate phosphatase activity"/>
    <property type="evidence" value="ECO:0007669"/>
    <property type="project" value="TreeGrafter"/>
</dbReference>
<accession>A0A8C5H114</accession>
<protein>
    <recommendedName>
        <fullName evidence="3">MTMR6-9 GRAM domain-containing protein</fullName>
    </recommendedName>
</protein>
<dbReference type="SUPFAM" id="SSF50729">
    <property type="entry name" value="PH domain-like"/>
    <property type="match status" value="1"/>
</dbReference>
<feature type="domain" description="MTMR6-9 GRAM" evidence="3">
    <location>
        <begin position="9"/>
        <end position="103"/>
    </location>
</feature>